<comment type="caution">
    <text evidence="1">The sequence shown here is derived from an EMBL/GenBank/DDBJ whole genome shotgun (WGS) entry which is preliminary data.</text>
</comment>
<proteinExistence type="predicted"/>
<dbReference type="AlphaFoldDB" id="A0A9X0WEM4"/>
<evidence type="ECO:0000313" key="2">
    <source>
        <dbReference type="Proteomes" id="UP001138802"/>
    </source>
</evidence>
<dbReference type="EMBL" id="NRSD01000001">
    <property type="protein sequence ID" value="MBK1643212.1"/>
    <property type="molecule type" value="Genomic_DNA"/>
</dbReference>
<dbReference type="Pfam" id="PF03683">
    <property type="entry name" value="UPF0175"/>
    <property type="match status" value="1"/>
</dbReference>
<gene>
    <name evidence="1" type="ORF">CKO25_00785</name>
</gene>
<keyword evidence="2" id="KW-1185">Reference proteome</keyword>
<name>A0A9X0WEM4_9GAMM</name>
<dbReference type="RefSeq" id="WP_200386005.1">
    <property type="nucleotide sequence ID" value="NZ_NRSD01000001.1"/>
</dbReference>
<evidence type="ECO:0000313" key="1">
    <source>
        <dbReference type="EMBL" id="MBK1643212.1"/>
    </source>
</evidence>
<accession>A0A9X0WEM4</accession>
<reference evidence="1 2" key="1">
    <citation type="journal article" date="2020" name="Microorganisms">
        <title>Osmotic Adaptation and Compatible Solute Biosynthesis of Phototrophic Bacteria as Revealed from Genome Analyses.</title>
        <authorList>
            <person name="Imhoff J.F."/>
            <person name="Rahn T."/>
            <person name="Kunzel S."/>
            <person name="Keller A."/>
            <person name="Neulinger S.C."/>
        </authorList>
    </citation>
    <scope>NUCLEOTIDE SEQUENCE [LARGE SCALE GENOMIC DNA]</scope>
    <source>
        <strain evidence="1 2">DSM 21303</strain>
    </source>
</reference>
<dbReference type="Proteomes" id="UP001138802">
    <property type="component" value="Unassembled WGS sequence"/>
</dbReference>
<sequence length="92" mass="10597">MQVILDIPDRYLLDTTTDELAARFKLYTALLMFQIGQLSAGGACEFAEVDRYTFLAACRRHRIDVIDYDEDELDADLEHLKDTRPAAHADYR</sequence>
<organism evidence="1 2">
    <name type="scientific">Thiocapsa imhoffii</name>
    <dbReference type="NCBI Taxonomy" id="382777"/>
    <lineage>
        <taxon>Bacteria</taxon>
        <taxon>Pseudomonadati</taxon>
        <taxon>Pseudomonadota</taxon>
        <taxon>Gammaproteobacteria</taxon>
        <taxon>Chromatiales</taxon>
        <taxon>Chromatiaceae</taxon>
        <taxon>Thiocapsa</taxon>
    </lineage>
</organism>
<dbReference type="InterPro" id="IPR005368">
    <property type="entry name" value="UPF0175"/>
</dbReference>
<protein>
    <submittedName>
        <fullName evidence="1">Uncharacterized protein</fullName>
    </submittedName>
</protein>